<feature type="transmembrane region" description="Helical" evidence="2">
    <location>
        <begin position="738"/>
        <end position="761"/>
    </location>
</feature>
<keyword evidence="2" id="KW-1133">Transmembrane helix</keyword>
<dbReference type="EMBL" id="VCAU01000017">
    <property type="protein sequence ID" value="KAF9891643.1"/>
    <property type="molecule type" value="Genomic_DNA"/>
</dbReference>
<reference evidence="3" key="1">
    <citation type="journal article" date="2019" name="Beilstein J. Org. Chem.">
        <title>Nanangenines: drimane sesquiterpenoids as the dominant metabolite cohort of a novel Australian fungus, Aspergillus nanangensis.</title>
        <authorList>
            <person name="Lacey H.J."/>
            <person name="Gilchrist C.L.M."/>
            <person name="Crombie A."/>
            <person name="Kalaitzis J.A."/>
            <person name="Vuong D."/>
            <person name="Rutledge P.J."/>
            <person name="Turner P."/>
            <person name="Pitt J.I."/>
            <person name="Lacey E."/>
            <person name="Chooi Y.H."/>
            <person name="Piggott A.M."/>
        </authorList>
    </citation>
    <scope>NUCLEOTIDE SEQUENCE</scope>
    <source>
        <strain evidence="3">MST-FP2251</strain>
    </source>
</reference>
<keyword evidence="2" id="KW-0812">Transmembrane</keyword>
<organism evidence="3 4">
    <name type="scientific">Aspergillus nanangensis</name>
    <dbReference type="NCBI Taxonomy" id="2582783"/>
    <lineage>
        <taxon>Eukaryota</taxon>
        <taxon>Fungi</taxon>
        <taxon>Dikarya</taxon>
        <taxon>Ascomycota</taxon>
        <taxon>Pezizomycotina</taxon>
        <taxon>Eurotiomycetes</taxon>
        <taxon>Eurotiomycetidae</taxon>
        <taxon>Eurotiales</taxon>
        <taxon>Aspergillaceae</taxon>
        <taxon>Aspergillus</taxon>
        <taxon>Aspergillus subgen. Circumdati</taxon>
    </lineage>
</organism>
<evidence type="ECO:0000313" key="4">
    <source>
        <dbReference type="Proteomes" id="UP001194746"/>
    </source>
</evidence>
<keyword evidence="4" id="KW-1185">Reference proteome</keyword>
<evidence type="ECO:0000256" key="2">
    <source>
        <dbReference type="SAM" id="Phobius"/>
    </source>
</evidence>
<evidence type="ECO:0000256" key="1">
    <source>
        <dbReference type="SAM" id="MobiDB-lite"/>
    </source>
</evidence>
<reference evidence="3" key="2">
    <citation type="submission" date="2020-02" db="EMBL/GenBank/DDBJ databases">
        <authorList>
            <person name="Gilchrist C.L.M."/>
            <person name="Chooi Y.-H."/>
        </authorList>
    </citation>
    <scope>NUCLEOTIDE SEQUENCE</scope>
    <source>
        <strain evidence="3">MST-FP2251</strain>
    </source>
</reference>
<gene>
    <name evidence="3" type="ORF">FE257_003654</name>
</gene>
<accession>A0AAD4GXJ7</accession>
<dbReference type="PANTHER" id="PTHR35394">
    <property type="entry name" value="DUF3176 DOMAIN-CONTAINING PROTEIN"/>
    <property type="match status" value="1"/>
</dbReference>
<proteinExistence type="predicted"/>
<protein>
    <submittedName>
        <fullName evidence="3">Uncharacterized protein</fullName>
    </submittedName>
</protein>
<dbReference type="Pfam" id="PF11374">
    <property type="entry name" value="DUF3176"/>
    <property type="match status" value="1"/>
</dbReference>
<sequence length="803" mass="87237">MPTVLIDPDARVWNPPPRAFSNVPSAHPVTGPRDHQRLRPHHPQSLHHLARTASATGAGPLLITPIHTLIQRQRQHAPLPNRPPQLAHIPRRIMQILRPHGIHRLRERFNQLPHSLRIHLRIPEGDRAPVRMPHQPLEGFQPQVESQILKVGCQVRHAAHGGWCGEGAALCAPGVEEYAAGGLSLEGFGGVDDATISLENGASNLLQAGATNTEPATPSNSPSDKLFLLLAMPSSPSTTPEGYALLSVQADAQNSSADIHDGFPPKQPVTAMGVILSDQHSDSLKPPRQPRPTFVKNLQRWWLEILSAFASAGCVVAIIVILTQVDGKLLSSWHTYLTPSATISILSTASKALMILPVSECISQLKWLQLTKTKHGLSNLQIFDNASRGPAGSFFFFFSAKSRHFLAYAGCFITVVAIAFDPCAQQVLRYVSKPHLQPGIHSSVTRSLVYDNGAEAVNGVSSVIGARDLPMRAAIMTGLYNMVQPAPFTCPGSNCTFPSFTSLGVCSQCTDVTTETAQNCAGKPPPPYVDICTYTTPSNLSLMAISTSDAHSGFQHTLVNTTVNSSASYVSGPDLMNLALLRFPDNETSMTPSDTWKASRQVYECSFRMCVHTYSNWTLTNGTTNPGHLSTTDVKYNGSSPILGYTTTNASEHYAINLFDTTLASNLLSTVFTLPADTDDQSIWQILSPALYAMSDIPSTMNKIATSMSHRMMDGPNATTVTGDVYAVDTFMAVQWKWVTLPVALVGLAAIFLGTVVVWAFQAGYGVWKSELEPLLVTESGDGEVDGWEEKRMRDIAERVRIY</sequence>
<keyword evidence="2" id="KW-0472">Membrane</keyword>
<dbReference type="Proteomes" id="UP001194746">
    <property type="component" value="Unassembled WGS sequence"/>
</dbReference>
<dbReference type="AlphaFoldDB" id="A0AAD4GXJ7"/>
<name>A0AAD4GXJ7_ASPNN</name>
<dbReference type="InterPro" id="IPR021514">
    <property type="entry name" value="DUF3176"/>
</dbReference>
<feature type="region of interest" description="Disordered" evidence="1">
    <location>
        <begin position="16"/>
        <end position="44"/>
    </location>
</feature>
<dbReference type="PANTHER" id="PTHR35394:SF5">
    <property type="entry name" value="DUF3176 DOMAIN-CONTAINING PROTEIN"/>
    <property type="match status" value="1"/>
</dbReference>
<evidence type="ECO:0000313" key="3">
    <source>
        <dbReference type="EMBL" id="KAF9891643.1"/>
    </source>
</evidence>
<comment type="caution">
    <text evidence="3">The sequence shown here is derived from an EMBL/GenBank/DDBJ whole genome shotgun (WGS) entry which is preliminary data.</text>
</comment>